<evidence type="ECO:0008006" key="5">
    <source>
        <dbReference type="Google" id="ProtNLM"/>
    </source>
</evidence>
<name>A0A5N7MB92_9HYPH</name>
<feature type="chain" id="PRO_5030135241" description="DUF1311 domain-containing protein" evidence="2">
    <location>
        <begin position="21"/>
        <end position="444"/>
    </location>
</feature>
<evidence type="ECO:0000313" key="3">
    <source>
        <dbReference type="EMBL" id="MPR24115.1"/>
    </source>
</evidence>
<dbReference type="EMBL" id="VOSK01000003">
    <property type="protein sequence ID" value="MPR24115.1"/>
    <property type="molecule type" value="Genomic_DNA"/>
</dbReference>
<feature type="compositionally biased region" description="Polar residues" evidence="1">
    <location>
        <begin position="54"/>
        <end position="67"/>
    </location>
</feature>
<feature type="region of interest" description="Disordered" evidence="1">
    <location>
        <begin position="20"/>
        <end position="67"/>
    </location>
</feature>
<accession>A0A5N7MB92</accession>
<organism evidence="3 4">
    <name type="scientific">Microvirga tunisiensis</name>
    <dbReference type="NCBI Taxonomy" id="2108360"/>
    <lineage>
        <taxon>Bacteria</taxon>
        <taxon>Pseudomonadati</taxon>
        <taxon>Pseudomonadota</taxon>
        <taxon>Alphaproteobacteria</taxon>
        <taxon>Hyphomicrobiales</taxon>
        <taxon>Methylobacteriaceae</taxon>
        <taxon>Microvirga</taxon>
    </lineage>
</organism>
<evidence type="ECO:0000313" key="4">
    <source>
        <dbReference type="Proteomes" id="UP000403266"/>
    </source>
</evidence>
<dbReference type="RefSeq" id="WP_152709024.1">
    <property type="nucleotide sequence ID" value="NZ_VOSJ01000047.1"/>
</dbReference>
<sequence>MKSLINVAVALLILPTATWSQTTPTSPGGATPGSAGVSASGVKSQAPRGAATNVAPTASTPTNNQPTVAVREDIEPILRRLGVASIDARPVLSGGMLCDRDLAWNTKGYASNRECQADSQKYRERALLPEIEKAKARAEKVAAELRAKKDIETLDLAGFVMKEEDITEFAGPIQPFSFISNHPVRMRYSQMHDNVVGPIMAPFVKQVKQRISQEYDHAPLSDDGLGAPSALCEPFQVKACMSGFVECKKRPLDNLTMSVRKELADHCSFKQRDIPTRRCVAAAPVSDPDGVFKGQRFAVVGSNDKLVNVDFPTLVCSAAKEGVQVRLRSKGLFFKSQQLEFGTIGDDDVAATAKLAEQKQDDGSEVHVIQSIDEVKGFSDPSQLIGCLMTSANGTVESSVLDIVIGTVAYTLGAEDFGSDRIGSAFGTAVSVDKCRQNIAKLLN</sequence>
<evidence type="ECO:0000256" key="1">
    <source>
        <dbReference type="SAM" id="MobiDB-lite"/>
    </source>
</evidence>
<dbReference type="AlphaFoldDB" id="A0A5N7MB92"/>
<dbReference type="OrthoDB" id="9824341at2"/>
<feature type="signal peptide" evidence="2">
    <location>
        <begin position="1"/>
        <end position="20"/>
    </location>
</feature>
<comment type="caution">
    <text evidence="3">The sequence shown here is derived from an EMBL/GenBank/DDBJ whole genome shotgun (WGS) entry which is preliminary data.</text>
</comment>
<evidence type="ECO:0000256" key="2">
    <source>
        <dbReference type="SAM" id="SignalP"/>
    </source>
</evidence>
<reference evidence="3 4" key="1">
    <citation type="journal article" date="2019" name="Syst. Appl. Microbiol.">
        <title>Microvirga tunisiensis sp. nov., a root nodule symbiotic bacterium isolated from Lupinus micranthus and L. luteus grown in Northern Tunisia.</title>
        <authorList>
            <person name="Msaddak A."/>
            <person name="Rejili M."/>
            <person name="Duran D."/>
            <person name="Mars M."/>
            <person name="Palacios J.M."/>
            <person name="Ruiz-Argueso T."/>
            <person name="Rey L."/>
            <person name="Imperial J."/>
        </authorList>
    </citation>
    <scope>NUCLEOTIDE SEQUENCE [LARGE SCALE GENOMIC DNA]</scope>
    <source>
        <strain evidence="3 4">Lmie10</strain>
    </source>
</reference>
<feature type="compositionally biased region" description="Low complexity" evidence="1">
    <location>
        <begin position="22"/>
        <end position="42"/>
    </location>
</feature>
<keyword evidence="2" id="KW-0732">Signal</keyword>
<protein>
    <recommendedName>
        <fullName evidence="5">DUF1311 domain-containing protein</fullName>
    </recommendedName>
</protein>
<keyword evidence="4" id="KW-1185">Reference proteome</keyword>
<gene>
    <name evidence="3" type="ORF">FS320_02465</name>
</gene>
<proteinExistence type="predicted"/>
<dbReference type="Proteomes" id="UP000403266">
    <property type="component" value="Unassembled WGS sequence"/>
</dbReference>